<proteinExistence type="predicted"/>
<feature type="region of interest" description="Disordered" evidence="1">
    <location>
        <begin position="1"/>
        <end position="25"/>
    </location>
</feature>
<protein>
    <submittedName>
        <fullName evidence="2">Uncharacterized protein</fullName>
    </submittedName>
</protein>
<feature type="region of interest" description="Disordered" evidence="1">
    <location>
        <begin position="154"/>
        <end position="194"/>
    </location>
</feature>
<evidence type="ECO:0000313" key="2">
    <source>
        <dbReference type="EMBL" id="CAJ1960480.1"/>
    </source>
</evidence>
<gene>
    <name evidence="2" type="ORF">CYCCA115_LOCUS18752</name>
</gene>
<evidence type="ECO:0000256" key="1">
    <source>
        <dbReference type="SAM" id="MobiDB-lite"/>
    </source>
</evidence>
<comment type="caution">
    <text evidence="2">The sequence shown here is derived from an EMBL/GenBank/DDBJ whole genome shotgun (WGS) entry which is preliminary data.</text>
</comment>
<reference evidence="2" key="1">
    <citation type="submission" date="2023-08" db="EMBL/GenBank/DDBJ databases">
        <authorList>
            <person name="Audoor S."/>
            <person name="Bilcke G."/>
        </authorList>
    </citation>
    <scope>NUCLEOTIDE SEQUENCE</scope>
</reference>
<feature type="region of interest" description="Disordered" evidence="1">
    <location>
        <begin position="253"/>
        <end position="272"/>
    </location>
</feature>
<evidence type="ECO:0000313" key="3">
    <source>
        <dbReference type="Proteomes" id="UP001295423"/>
    </source>
</evidence>
<accession>A0AAD2G2R1</accession>
<dbReference type="EMBL" id="CAKOGP040002058">
    <property type="protein sequence ID" value="CAJ1960480.1"/>
    <property type="molecule type" value="Genomic_DNA"/>
</dbReference>
<sequence length="396" mass="44369">MVADWVQTKTLTSSKSASPPADQNTPQLWMYTGSLYDPLDGRKIANIQGLECVSLWDTVTNSSALQMESLLKNPNATFDDAATLRMSKVFCYTSLDDDKPSLLRQIRIRPNSPRKTIPLDQSIALWETATTYVSRGDQLYVHSEWPSGEHLWAQTRPSIKARQVPTTSTSPSRSKSDSIQSGGKKGSPQEFTVFTKRRSPKSRLFLPDLTSKTSESSNNETVVSPKRSTWIQFGSSTLETQNKFGARETYQITSSPKKDDLPPKPWWLPRLPRREQSPTLSSEARIQYTRYGEGPPFYAPGRMCMLELEGRPIDSLGDASNLLQQVIRQRTRGFPHKAAGSAQTENDTFPFGSFQLIPDSTVDKSALGKLQYKALQGWDTLKRLSSFQAGPFRFGL</sequence>
<dbReference type="Proteomes" id="UP001295423">
    <property type="component" value="Unassembled WGS sequence"/>
</dbReference>
<keyword evidence="3" id="KW-1185">Reference proteome</keyword>
<organism evidence="2 3">
    <name type="scientific">Cylindrotheca closterium</name>
    <dbReference type="NCBI Taxonomy" id="2856"/>
    <lineage>
        <taxon>Eukaryota</taxon>
        <taxon>Sar</taxon>
        <taxon>Stramenopiles</taxon>
        <taxon>Ochrophyta</taxon>
        <taxon>Bacillariophyta</taxon>
        <taxon>Bacillariophyceae</taxon>
        <taxon>Bacillariophycidae</taxon>
        <taxon>Bacillariales</taxon>
        <taxon>Bacillariaceae</taxon>
        <taxon>Cylindrotheca</taxon>
    </lineage>
</organism>
<dbReference type="AlphaFoldDB" id="A0AAD2G2R1"/>
<name>A0AAD2G2R1_9STRA</name>
<feature type="compositionally biased region" description="Polar residues" evidence="1">
    <location>
        <begin position="7"/>
        <end position="25"/>
    </location>
</feature>